<protein>
    <submittedName>
        <fullName evidence="2">Uncharacterized protein</fullName>
    </submittedName>
</protein>
<keyword evidence="1" id="KW-0175">Coiled coil</keyword>
<sequence length="274" mass="32555">MKRKFYIDTDMVSGVFIKEEDYLKVVEERQEQSNLRSLAEERMEKLEKQLKNKTEQYEKEKEKHNETVGESNNYYVKAERLDKENKFHNNEFKRLGQYILNNNYQNGKLLIVDSIIAQCEKYNKENQGLSIRCESLEEEVGELEEKLIKLTSTKTHVLNRELEDLLNVERQENKRLKDKIHFCNIEGLTKYMSKNYPMFAGMQVSDVVISLLENLKEEQEDTYTLSYSYLSSDGVTIKNYRQSGLLKEEYEEMYGMDSDNWLSHSLVKDRKEVL</sequence>
<keyword evidence="3" id="KW-1185">Reference proteome</keyword>
<dbReference type="EMBL" id="OQ187816">
    <property type="protein sequence ID" value="WCR32919.1"/>
    <property type="molecule type" value="Genomic_DNA"/>
</dbReference>
<reference evidence="2" key="1">
    <citation type="submission" date="2023-01" db="EMBL/GenBank/DDBJ databases">
        <authorList>
            <person name="Liu Y."/>
            <person name="Sun Z."/>
        </authorList>
    </citation>
    <scope>NUCLEOTIDE SEQUENCE</scope>
</reference>
<dbReference type="Proteomes" id="UP001219433">
    <property type="component" value="Segment"/>
</dbReference>
<proteinExistence type="predicted"/>
<name>A0AAF0BTC6_9CAUD</name>
<evidence type="ECO:0000313" key="3">
    <source>
        <dbReference type="Proteomes" id="UP001219433"/>
    </source>
</evidence>
<organism evidence="2 3">
    <name type="scientific">Bacillus phage BC-5</name>
    <dbReference type="NCBI Taxonomy" id="3020389"/>
    <lineage>
        <taxon>Viruses</taxon>
        <taxon>Duplodnaviria</taxon>
        <taxon>Heunggongvirae</taxon>
        <taxon>Uroviricota</taxon>
        <taxon>Caudoviricetes</taxon>
        <taxon>Salasmaviridae</taxon>
        <taxon>Northropvirinae</taxon>
        <taxon>Hemphillvirus</taxon>
        <taxon>Hemphillvirus bece5</taxon>
    </lineage>
</organism>
<gene>
    <name evidence="2" type="ORF">BC5_0006</name>
</gene>
<evidence type="ECO:0000256" key="1">
    <source>
        <dbReference type="SAM" id="Coils"/>
    </source>
</evidence>
<accession>A0AAF0BTC6</accession>
<evidence type="ECO:0000313" key="2">
    <source>
        <dbReference type="EMBL" id="WCR32919.1"/>
    </source>
</evidence>
<feature type="coiled-coil region" evidence="1">
    <location>
        <begin position="119"/>
        <end position="179"/>
    </location>
</feature>
<feature type="coiled-coil region" evidence="1">
    <location>
        <begin position="29"/>
        <end position="70"/>
    </location>
</feature>